<dbReference type="EMBL" id="ML119676">
    <property type="protein sequence ID" value="RPA81823.1"/>
    <property type="molecule type" value="Genomic_DNA"/>
</dbReference>
<dbReference type="InterPro" id="IPR027246">
    <property type="entry name" value="Porin_Euk/Tom40"/>
</dbReference>
<evidence type="ECO:0000256" key="10">
    <source>
        <dbReference type="ARBA" id="ARBA00023136"/>
    </source>
</evidence>
<evidence type="ECO:0000256" key="8">
    <source>
        <dbReference type="ARBA" id="ARBA00023114"/>
    </source>
</evidence>
<evidence type="ECO:0000313" key="12">
    <source>
        <dbReference type="Proteomes" id="UP000275078"/>
    </source>
</evidence>
<keyword evidence="12" id="KW-1185">Reference proteome</keyword>
<evidence type="ECO:0000256" key="4">
    <source>
        <dbReference type="ARBA" id="ARBA00022452"/>
    </source>
</evidence>
<keyword evidence="9" id="KW-0496">Mitochondrion</keyword>
<dbReference type="InterPro" id="IPR023614">
    <property type="entry name" value="Porin_dom_sf"/>
</dbReference>
<dbReference type="PRINTS" id="PR00185">
    <property type="entry name" value="EUKARYTPORIN"/>
</dbReference>
<evidence type="ECO:0000256" key="5">
    <source>
        <dbReference type="ARBA" id="ARBA00022692"/>
    </source>
</evidence>
<keyword evidence="8" id="KW-0626">Porin</keyword>
<dbReference type="GO" id="GO:0005741">
    <property type="term" value="C:mitochondrial outer membrane"/>
    <property type="evidence" value="ECO:0007669"/>
    <property type="project" value="UniProtKB-SubCell"/>
</dbReference>
<dbReference type="CDD" id="cd07306">
    <property type="entry name" value="Porin3_VDAC"/>
    <property type="match status" value="1"/>
</dbReference>
<comment type="subcellular location">
    <subcellularLocation>
        <location evidence="1">Mitochondrion outer membrane</location>
    </subcellularLocation>
</comment>
<evidence type="ECO:0000256" key="1">
    <source>
        <dbReference type="ARBA" id="ARBA00004294"/>
    </source>
</evidence>
<dbReference type="GO" id="GO:0008308">
    <property type="term" value="F:voltage-gated monoatomic anion channel activity"/>
    <property type="evidence" value="ECO:0007669"/>
    <property type="project" value="InterPro"/>
</dbReference>
<dbReference type="GO" id="GO:0046930">
    <property type="term" value="C:pore complex"/>
    <property type="evidence" value="ECO:0007669"/>
    <property type="project" value="UniProtKB-KW"/>
</dbReference>
<dbReference type="GO" id="GO:0015288">
    <property type="term" value="F:porin activity"/>
    <property type="evidence" value="ECO:0007669"/>
    <property type="project" value="UniProtKB-KW"/>
</dbReference>
<dbReference type="Pfam" id="PF01459">
    <property type="entry name" value="Porin_3"/>
    <property type="match status" value="1"/>
</dbReference>
<dbReference type="AlphaFoldDB" id="A0A3N4I6W7"/>
<keyword evidence="7" id="KW-0406">Ion transport</keyword>
<dbReference type="OrthoDB" id="7827681at2759"/>
<dbReference type="PANTHER" id="PTHR11743">
    <property type="entry name" value="VOLTAGE-DEPENDENT ANION-SELECTIVE CHANNEL"/>
    <property type="match status" value="1"/>
</dbReference>
<evidence type="ECO:0000256" key="7">
    <source>
        <dbReference type="ARBA" id="ARBA00023065"/>
    </source>
</evidence>
<keyword evidence="6" id="KW-1000">Mitochondrion outer membrane</keyword>
<evidence type="ECO:0000256" key="2">
    <source>
        <dbReference type="ARBA" id="ARBA00007780"/>
    </source>
</evidence>
<keyword evidence="3" id="KW-0813">Transport</keyword>
<protein>
    <submittedName>
        <fullName evidence="11">Outer mitochondrial membrane protein porin</fullName>
    </submittedName>
</protein>
<dbReference type="Gene3D" id="2.40.160.10">
    <property type="entry name" value="Porin"/>
    <property type="match status" value="1"/>
</dbReference>
<sequence>MAPPSFQDIPKAASDTLNKEFYHSAPVNLEVKSRSKDGVQFIAKGKSEPSGNVNGNIEAKVLNKLHGVVLTQSWNTSNAIELKVEVEDFVGKGLKLEGSTQFFPNSLKKAAKLNLSLRQPGFHGKALVDILNGPSFFGDVVVGRNGVLAGAEVGYDFQVGRILKYSLGTGYIGRDYSASVIANNKLSSFGVSYSHRISERVEVAAKSQWDTKTSNEPQIEFGGKYKLDAGTSLKGKVSSVGTVALSLNHLLRPGVQFGFGVQVNTKSLNEPVHKAGLSLTLDL</sequence>
<keyword evidence="5" id="KW-0812">Transmembrane</keyword>
<comment type="similarity">
    <text evidence="2">Belongs to the eukaryotic mitochondrial porin family.</text>
</comment>
<dbReference type="InterPro" id="IPR001925">
    <property type="entry name" value="Porin_Euk"/>
</dbReference>
<evidence type="ECO:0000256" key="3">
    <source>
        <dbReference type="ARBA" id="ARBA00022448"/>
    </source>
</evidence>
<dbReference type="Proteomes" id="UP000275078">
    <property type="component" value="Unassembled WGS sequence"/>
</dbReference>
<dbReference type="PANTHER" id="PTHR11743:SF70">
    <property type="entry name" value="GH26960P-RELATED"/>
    <property type="match status" value="1"/>
</dbReference>
<dbReference type="STRING" id="1160509.A0A3N4I6W7"/>
<accession>A0A3N4I6W7</accession>
<gene>
    <name evidence="11" type="ORF">BJ508DRAFT_326066</name>
</gene>
<name>A0A3N4I6W7_ASCIM</name>
<reference evidence="11 12" key="1">
    <citation type="journal article" date="2018" name="Nat. Ecol. Evol.">
        <title>Pezizomycetes genomes reveal the molecular basis of ectomycorrhizal truffle lifestyle.</title>
        <authorList>
            <person name="Murat C."/>
            <person name="Payen T."/>
            <person name="Noel B."/>
            <person name="Kuo A."/>
            <person name="Morin E."/>
            <person name="Chen J."/>
            <person name="Kohler A."/>
            <person name="Krizsan K."/>
            <person name="Balestrini R."/>
            <person name="Da Silva C."/>
            <person name="Montanini B."/>
            <person name="Hainaut M."/>
            <person name="Levati E."/>
            <person name="Barry K.W."/>
            <person name="Belfiori B."/>
            <person name="Cichocki N."/>
            <person name="Clum A."/>
            <person name="Dockter R.B."/>
            <person name="Fauchery L."/>
            <person name="Guy J."/>
            <person name="Iotti M."/>
            <person name="Le Tacon F."/>
            <person name="Lindquist E.A."/>
            <person name="Lipzen A."/>
            <person name="Malagnac F."/>
            <person name="Mello A."/>
            <person name="Molinier V."/>
            <person name="Miyauchi S."/>
            <person name="Poulain J."/>
            <person name="Riccioni C."/>
            <person name="Rubini A."/>
            <person name="Sitrit Y."/>
            <person name="Splivallo R."/>
            <person name="Traeger S."/>
            <person name="Wang M."/>
            <person name="Zifcakova L."/>
            <person name="Wipf D."/>
            <person name="Zambonelli A."/>
            <person name="Paolocci F."/>
            <person name="Nowrousian M."/>
            <person name="Ottonello S."/>
            <person name="Baldrian P."/>
            <person name="Spatafora J.W."/>
            <person name="Henrissat B."/>
            <person name="Nagy L.G."/>
            <person name="Aury J.M."/>
            <person name="Wincker P."/>
            <person name="Grigoriev I.V."/>
            <person name="Bonfante P."/>
            <person name="Martin F.M."/>
        </authorList>
    </citation>
    <scope>NUCLEOTIDE SEQUENCE [LARGE SCALE GENOMIC DNA]</scope>
    <source>
        <strain evidence="11 12">RN42</strain>
    </source>
</reference>
<evidence type="ECO:0000256" key="9">
    <source>
        <dbReference type="ARBA" id="ARBA00023128"/>
    </source>
</evidence>
<dbReference type="PROSITE" id="PS00558">
    <property type="entry name" value="EUKARYOTIC_PORIN"/>
    <property type="match status" value="1"/>
</dbReference>
<keyword evidence="4" id="KW-1134">Transmembrane beta strand</keyword>
<keyword evidence="10" id="KW-0472">Membrane</keyword>
<dbReference type="FunFam" id="2.40.160.10:FF:000012">
    <property type="entry name" value="Voltage-dependent anion-selective channel"/>
    <property type="match status" value="1"/>
</dbReference>
<proteinExistence type="inferred from homology"/>
<evidence type="ECO:0000313" key="11">
    <source>
        <dbReference type="EMBL" id="RPA81823.1"/>
    </source>
</evidence>
<organism evidence="11 12">
    <name type="scientific">Ascobolus immersus RN42</name>
    <dbReference type="NCBI Taxonomy" id="1160509"/>
    <lineage>
        <taxon>Eukaryota</taxon>
        <taxon>Fungi</taxon>
        <taxon>Dikarya</taxon>
        <taxon>Ascomycota</taxon>
        <taxon>Pezizomycotina</taxon>
        <taxon>Pezizomycetes</taxon>
        <taxon>Pezizales</taxon>
        <taxon>Ascobolaceae</taxon>
        <taxon>Ascobolus</taxon>
    </lineage>
</organism>
<evidence type="ECO:0000256" key="6">
    <source>
        <dbReference type="ARBA" id="ARBA00022787"/>
    </source>
</evidence>